<feature type="domain" description="ABC transmembrane type-1" evidence="9">
    <location>
        <begin position="92"/>
        <end position="282"/>
    </location>
</feature>
<feature type="transmembrane region" description="Helical" evidence="7">
    <location>
        <begin position="202"/>
        <end position="225"/>
    </location>
</feature>
<dbReference type="InterPro" id="IPR035906">
    <property type="entry name" value="MetI-like_sf"/>
</dbReference>
<feature type="transmembrane region" description="Helical" evidence="7">
    <location>
        <begin position="263"/>
        <end position="282"/>
    </location>
</feature>
<dbReference type="Gene3D" id="1.10.3720.10">
    <property type="entry name" value="MetI-like"/>
    <property type="match status" value="1"/>
</dbReference>
<evidence type="ECO:0000256" key="5">
    <source>
        <dbReference type="ARBA" id="ARBA00022989"/>
    </source>
</evidence>
<proteinExistence type="inferred from homology"/>
<feature type="transmembrane region" description="Helical" evidence="7">
    <location>
        <begin position="91"/>
        <end position="117"/>
    </location>
</feature>
<dbReference type="RefSeq" id="WP_133107382.1">
    <property type="nucleotide sequence ID" value="NZ_SMNA01000004.1"/>
</dbReference>
<feature type="region of interest" description="Disordered" evidence="8">
    <location>
        <begin position="1"/>
        <end position="21"/>
    </location>
</feature>
<evidence type="ECO:0000256" key="1">
    <source>
        <dbReference type="ARBA" id="ARBA00004651"/>
    </source>
</evidence>
<dbReference type="Pfam" id="PF00528">
    <property type="entry name" value="BPD_transp_1"/>
    <property type="match status" value="1"/>
</dbReference>
<dbReference type="PANTHER" id="PTHR43744">
    <property type="entry name" value="ABC TRANSPORTER PERMEASE PROTEIN MG189-RELATED-RELATED"/>
    <property type="match status" value="1"/>
</dbReference>
<keyword evidence="6 7" id="KW-0472">Membrane</keyword>
<evidence type="ECO:0000256" key="4">
    <source>
        <dbReference type="ARBA" id="ARBA00022692"/>
    </source>
</evidence>
<comment type="similarity">
    <text evidence="7">Belongs to the binding-protein-dependent transport system permease family.</text>
</comment>
<gene>
    <name evidence="10" type="ORF">EXU48_09345</name>
</gene>
<evidence type="ECO:0000256" key="7">
    <source>
        <dbReference type="RuleBase" id="RU363032"/>
    </source>
</evidence>
<comment type="subcellular location">
    <subcellularLocation>
        <location evidence="1 7">Cell membrane</location>
        <topology evidence="1 7">Multi-pass membrane protein</topology>
    </subcellularLocation>
</comment>
<evidence type="ECO:0000259" key="9">
    <source>
        <dbReference type="PROSITE" id="PS50928"/>
    </source>
</evidence>
<feature type="compositionally biased region" description="Polar residues" evidence="8">
    <location>
        <begin position="1"/>
        <end position="10"/>
    </location>
</feature>
<dbReference type="PANTHER" id="PTHR43744:SF12">
    <property type="entry name" value="ABC TRANSPORTER PERMEASE PROTEIN MG189-RELATED"/>
    <property type="match status" value="1"/>
</dbReference>
<organism evidence="10 11">
    <name type="scientific">Occultella glacieicola</name>
    <dbReference type="NCBI Taxonomy" id="2518684"/>
    <lineage>
        <taxon>Bacteria</taxon>
        <taxon>Bacillati</taxon>
        <taxon>Actinomycetota</taxon>
        <taxon>Actinomycetes</taxon>
        <taxon>Micrococcales</taxon>
        <taxon>Ruaniaceae</taxon>
        <taxon>Occultella</taxon>
    </lineage>
</organism>
<keyword evidence="5 7" id="KW-1133">Transmembrane helix</keyword>
<accession>A0ABY2E9K2</accession>
<name>A0ABY2E9K2_9MICO</name>
<dbReference type="SUPFAM" id="SSF161098">
    <property type="entry name" value="MetI-like"/>
    <property type="match status" value="1"/>
</dbReference>
<reference evidence="10 11" key="1">
    <citation type="submission" date="2019-03" db="EMBL/GenBank/DDBJ databases">
        <title>Genomic features of bacteria from cold environments.</title>
        <authorList>
            <person name="Shen L."/>
        </authorList>
    </citation>
    <scope>NUCLEOTIDE SEQUENCE [LARGE SCALE GENOMIC DNA]</scope>
    <source>
        <strain evidence="11">T3246-1</strain>
    </source>
</reference>
<feature type="transmembrane region" description="Helical" evidence="7">
    <location>
        <begin position="30"/>
        <end position="51"/>
    </location>
</feature>
<evidence type="ECO:0000256" key="6">
    <source>
        <dbReference type="ARBA" id="ARBA00023136"/>
    </source>
</evidence>
<evidence type="ECO:0000313" key="11">
    <source>
        <dbReference type="Proteomes" id="UP000504882"/>
    </source>
</evidence>
<feature type="transmembrane region" description="Helical" evidence="7">
    <location>
        <begin position="129"/>
        <end position="149"/>
    </location>
</feature>
<keyword evidence="4 7" id="KW-0812">Transmembrane</keyword>
<dbReference type="InterPro" id="IPR000515">
    <property type="entry name" value="MetI-like"/>
</dbReference>
<evidence type="ECO:0000313" key="10">
    <source>
        <dbReference type="EMBL" id="TDE94972.1"/>
    </source>
</evidence>
<evidence type="ECO:0000256" key="3">
    <source>
        <dbReference type="ARBA" id="ARBA00022475"/>
    </source>
</evidence>
<keyword evidence="11" id="KW-1185">Reference proteome</keyword>
<evidence type="ECO:0000256" key="8">
    <source>
        <dbReference type="SAM" id="MobiDB-lite"/>
    </source>
</evidence>
<sequence>MTDATLTRVSDGTRRSNLTPRQRRSRRNRWLWGIPLWLLALAFLAPFAWMVSTSLKSNLDAFSIPMQWIPDPAQWDSYVEVLTGENSILPAFANSVIVAVARVLGEVLTATMAGYAFARLHFRGRDKVFLAYLATSIIPAQLLLVPRFIYFQQLSLYDTLWALILPGMFTVLGTFLMRQFFVAQPAAFAEAARIDGANEWQIFWRLYLPMATPVISALGILAFVWSWNDYETPLVLISSPEVYTLPLSLTGFADEQGALSPNLSMAASVVSIIPVLIVFLLLQKRFVQALTHTGIK</sequence>
<feature type="transmembrane region" description="Helical" evidence="7">
    <location>
        <begin position="161"/>
        <end position="181"/>
    </location>
</feature>
<keyword evidence="2 7" id="KW-0813">Transport</keyword>
<dbReference type="EMBL" id="SMNA01000004">
    <property type="protein sequence ID" value="TDE94972.1"/>
    <property type="molecule type" value="Genomic_DNA"/>
</dbReference>
<dbReference type="Proteomes" id="UP000504882">
    <property type="component" value="Unassembled WGS sequence"/>
</dbReference>
<keyword evidence="3" id="KW-1003">Cell membrane</keyword>
<evidence type="ECO:0000256" key="2">
    <source>
        <dbReference type="ARBA" id="ARBA00022448"/>
    </source>
</evidence>
<protein>
    <submittedName>
        <fullName evidence="10">Carbohydrate ABC transporter permease</fullName>
    </submittedName>
</protein>
<comment type="caution">
    <text evidence="10">The sequence shown here is derived from an EMBL/GenBank/DDBJ whole genome shotgun (WGS) entry which is preliminary data.</text>
</comment>
<dbReference type="CDD" id="cd06261">
    <property type="entry name" value="TM_PBP2"/>
    <property type="match status" value="1"/>
</dbReference>
<dbReference type="PROSITE" id="PS50928">
    <property type="entry name" value="ABC_TM1"/>
    <property type="match status" value="1"/>
</dbReference>